<protein>
    <submittedName>
        <fullName evidence="1">Uracil-DNA glycosylase</fullName>
    </submittedName>
</protein>
<name>A0A832EJ80_9BACT</name>
<reference evidence="1" key="1">
    <citation type="journal article" date="2020" name="mSystems">
        <title>Genome- and Community-Level Interaction Insights into Carbon Utilization and Element Cycling Functions of Hydrothermarchaeota in Hydrothermal Sediment.</title>
        <authorList>
            <person name="Zhou Z."/>
            <person name="Liu Y."/>
            <person name="Xu W."/>
            <person name="Pan J."/>
            <person name="Luo Z.H."/>
            <person name="Li M."/>
        </authorList>
    </citation>
    <scope>NUCLEOTIDE SEQUENCE [LARGE SCALE GENOMIC DNA]</scope>
    <source>
        <strain evidence="1">SpSt-456</strain>
    </source>
</reference>
<dbReference type="EMBL" id="DSTK01000013">
    <property type="protein sequence ID" value="HFK96743.1"/>
    <property type="molecule type" value="Genomic_DNA"/>
</dbReference>
<gene>
    <name evidence="1" type="ORF">ENS06_05385</name>
</gene>
<organism evidence="1">
    <name type="scientific">Desulfacinum infernum</name>
    <dbReference type="NCBI Taxonomy" id="35837"/>
    <lineage>
        <taxon>Bacteria</taxon>
        <taxon>Pseudomonadati</taxon>
        <taxon>Thermodesulfobacteriota</taxon>
        <taxon>Syntrophobacteria</taxon>
        <taxon>Syntrophobacterales</taxon>
        <taxon>Syntrophobacteraceae</taxon>
        <taxon>Desulfacinum</taxon>
    </lineage>
</organism>
<proteinExistence type="predicted"/>
<evidence type="ECO:0000313" key="1">
    <source>
        <dbReference type="EMBL" id="HFK96743.1"/>
    </source>
</evidence>
<accession>A0A832EJ80</accession>
<dbReference type="AlphaFoldDB" id="A0A832EJ80"/>
<comment type="caution">
    <text evidence="1">The sequence shown here is derived from an EMBL/GenBank/DDBJ whole genome shotgun (WGS) entry which is preliminary data.</text>
</comment>
<sequence>MPSVSQETSTVYCPRCVHFAMTWDPRTPYGCRAWGIRSRHHPSLGVCASSGYPCQFFREKKRPDSLSEEKA</sequence>